<dbReference type="Proteomes" id="UP000002059">
    <property type="component" value="Partially assembled WGS sequence"/>
</dbReference>
<gene>
    <name evidence="1" type="ORF">PAAG_01487</name>
</gene>
<dbReference type="KEGG" id="pbl:PAAG_01487"/>
<name>C1GSJ2_PARBA</name>
<dbReference type="EMBL" id="KN293994">
    <property type="protein sequence ID" value="EEH39025.2"/>
    <property type="molecule type" value="Genomic_DNA"/>
</dbReference>
<organism evidence="1 2">
    <name type="scientific">Paracoccidioides lutzii (strain ATCC MYA-826 / Pb01)</name>
    <name type="common">Paracoccidioides brasiliensis</name>
    <dbReference type="NCBI Taxonomy" id="502779"/>
    <lineage>
        <taxon>Eukaryota</taxon>
        <taxon>Fungi</taxon>
        <taxon>Dikarya</taxon>
        <taxon>Ascomycota</taxon>
        <taxon>Pezizomycotina</taxon>
        <taxon>Eurotiomycetes</taxon>
        <taxon>Eurotiomycetidae</taxon>
        <taxon>Onygenales</taxon>
        <taxon>Ajellomycetaceae</taxon>
        <taxon>Paracoccidioides</taxon>
    </lineage>
</organism>
<sequence>MLLHTDILHLPDSQQEIEESKDSRVDLLHINSPSNKIGARPFQQQGSILTNETHPPYIPRNFLTASKDKTPYVNRPALMPGPSVAG</sequence>
<dbReference type="GeneID" id="9100039"/>
<protein>
    <submittedName>
        <fullName evidence="1">Uncharacterized protein</fullName>
    </submittedName>
</protein>
<dbReference type="HOGENOM" id="CLU_2498454_0_0_1"/>
<proteinExistence type="predicted"/>
<reference evidence="1 2" key="1">
    <citation type="journal article" date="2011" name="PLoS Genet.">
        <title>Comparative genomic analysis of human fungal pathogens causing paracoccidioidomycosis.</title>
        <authorList>
            <person name="Desjardins C.A."/>
            <person name="Champion M.D."/>
            <person name="Holder J.W."/>
            <person name="Muszewska A."/>
            <person name="Goldberg J."/>
            <person name="Bailao A.M."/>
            <person name="Brigido M.M."/>
            <person name="Ferreira M.E."/>
            <person name="Garcia A.M."/>
            <person name="Grynberg M."/>
            <person name="Gujja S."/>
            <person name="Heiman D.I."/>
            <person name="Henn M.R."/>
            <person name="Kodira C.D."/>
            <person name="Leon-Narvaez H."/>
            <person name="Longo L.V."/>
            <person name="Ma L.J."/>
            <person name="Malavazi I."/>
            <person name="Matsuo A.L."/>
            <person name="Morais F.V."/>
            <person name="Pereira M."/>
            <person name="Rodriguez-Brito S."/>
            <person name="Sakthikumar S."/>
            <person name="Salem-Izacc S.M."/>
            <person name="Sykes S.M."/>
            <person name="Teixeira M.M."/>
            <person name="Vallejo M.C."/>
            <person name="Walter M.E."/>
            <person name="Yandava C."/>
            <person name="Young S."/>
            <person name="Zeng Q."/>
            <person name="Zucker J."/>
            <person name="Felipe M.S."/>
            <person name="Goldman G.H."/>
            <person name="Haas B.J."/>
            <person name="McEwen J.G."/>
            <person name="Nino-Vega G."/>
            <person name="Puccia R."/>
            <person name="San-Blas G."/>
            <person name="Soares C.M."/>
            <person name="Birren B.W."/>
            <person name="Cuomo C.A."/>
        </authorList>
    </citation>
    <scope>NUCLEOTIDE SEQUENCE [LARGE SCALE GENOMIC DNA]</scope>
    <source>
        <strain evidence="2">ATCC MYA-826 / Pb01</strain>
    </source>
</reference>
<dbReference type="AlphaFoldDB" id="C1GSJ2"/>
<accession>C1GSJ2</accession>
<dbReference type="VEuPathDB" id="FungiDB:PAAG_01487"/>
<dbReference type="RefSeq" id="XP_002796479.2">
    <property type="nucleotide sequence ID" value="XM_002796433.2"/>
</dbReference>
<evidence type="ECO:0000313" key="1">
    <source>
        <dbReference type="EMBL" id="EEH39025.2"/>
    </source>
</evidence>
<evidence type="ECO:0000313" key="2">
    <source>
        <dbReference type="Proteomes" id="UP000002059"/>
    </source>
</evidence>
<keyword evidence="2" id="KW-1185">Reference proteome</keyword>